<evidence type="ECO:0000313" key="1">
    <source>
        <dbReference type="EMBL" id="KAK3768168.1"/>
    </source>
</evidence>
<sequence length="85" mass="9507">MLLQSGKGLKEKSLCPGARPKFLLTLTNHTATLKHSPPPHSLTPSSGNLLSSTVLRTLTTQLEALLLYLYQIYLEEKENTMEWLV</sequence>
<proteinExistence type="predicted"/>
<evidence type="ECO:0000313" key="2">
    <source>
        <dbReference type="Proteomes" id="UP001283361"/>
    </source>
</evidence>
<organism evidence="1 2">
    <name type="scientific">Elysia crispata</name>
    <name type="common">lettuce slug</name>
    <dbReference type="NCBI Taxonomy" id="231223"/>
    <lineage>
        <taxon>Eukaryota</taxon>
        <taxon>Metazoa</taxon>
        <taxon>Spiralia</taxon>
        <taxon>Lophotrochozoa</taxon>
        <taxon>Mollusca</taxon>
        <taxon>Gastropoda</taxon>
        <taxon>Heterobranchia</taxon>
        <taxon>Euthyneura</taxon>
        <taxon>Panpulmonata</taxon>
        <taxon>Sacoglossa</taxon>
        <taxon>Placobranchoidea</taxon>
        <taxon>Plakobranchidae</taxon>
        <taxon>Elysia</taxon>
    </lineage>
</organism>
<keyword evidence="2" id="KW-1185">Reference proteome</keyword>
<protein>
    <submittedName>
        <fullName evidence="1">Uncharacterized protein</fullName>
    </submittedName>
</protein>
<dbReference type="Proteomes" id="UP001283361">
    <property type="component" value="Unassembled WGS sequence"/>
</dbReference>
<gene>
    <name evidence="1" type="ORF">RRG08_031707</name>
</gene>
<reference evidence="1" key="1">
    <citation type="journal article" date="2023" name="G3 (Bethesda)">
        <title>A reference genome for the long-term kleptoplast-retaining sea slug Elysia crispata morphotype clarki.</title>
        <authorList>
            <person name="Eastman K.E."/>
            <person name="Pendleton A.L."/>
            <person name="Shaikh M.A."/>
            <person name="Suttiyut T."/>
            <person name="Ogas R."/>
            <person name="Tomko P."/>
            <person name="Gavelis G."/>
            <person name="Widhalm J.R."/>
            <person name="Wisecaver J.H."/>
        </authorList>
    </citation>
    <scope>NUCLEOTIDE SEQUENCE</scope>
    <source>
        <strain evidence="1">ECLA1</strain>
    </source>
</reference>
<accession>A0AAE0ZF44</accession>
<dbReference type="EMBL" id="JAWDGP010004065">
    <property type="protein sequence ID" value="KAK3768168.1"/>
    <property type="molecule type" value="Genomic_DNA"/>
</dbReference>
<dbReference type="AlphaFoldDB" id="A0AAE0ZF44"/>
<comment type="caution">
    <text evidence="1">The sequence shown here is derived from an EMBL/GenBank/DDBJ whole genome shotgun (WGS) entry which is preliminary data.</text>
</comment>
<name>A0AAE0ZF44_9GAST</name>